<reference evidence="2 3" key="1">
    <citation type="submission" date="2024-04" db="EMBL/GenBank/DDBJ databases">
        <title>genome sequences of Mucor flavus KT1a and Helicostylum pulchrum KT1b strains isolation_sourced from the surface of a dry-aged beef.</title>
        <authorList>
            <person name="Toyotome T."/>
            <person name="Hosono M."/>
            <person name="Torimaru M."/>
            <person name="Fukuda K."/>
            <person name="Mikami N."/>
        </authorList>
    </citation>
    <scope>NUCLEOTIDE SEQUENCE [LARGE SCALE GENOMIC DNA]</scope>
    <source>
        <strain evidence="2 3">KT1b</strain>
    </source>
</reference>
<dbReference type="InterPro" id="IPR018170">
    <property type="entry name" value="Aldo/ket_reductase_CS"/>
</dbReference>
<organism evidence="2 3">
    <name type="scientific">Helicostylum pulchrum</name>
    <dbReference type="NCBI Taxonomy" id="562976"/>
    <lineage>
        <taxon>Eukaryota</taxon>
        <taxon>Fungi</taxon>
        <taxon>Fungi incertae sedis</taxon>
        <taxon>Mucoromycota</taxon>
        <taxon>Mucoromycotina</taxon>
        <taxon>Mucoromycetes</taxon>
        <taxon>Mucorales</taxon>
        <taxon>Mucorineae</taxon>
        <taxon>Mucoraceae</taxon>
        <taxon>Helicostylum</taxon>
    </lineage>
</organism>
<dbReference type="PIRSF" id="PIRSF000097">
    <property type="entry name" value="AKR"/>
    <property type="match status" value="1"/>
</dbReference>
<name>A0ABP9XRT2_9FUNG</name>
<dbReference type="InterPro" id="IPR020471">
    <property type="entry name" value="AKR"/>
</dbReference>
<dbReference type="InterPro" id="IPR023210">
    <property type="entry name" value="NADP_OxRdtase_dom"/>
</dbReference>
<feature type="domain" description="NADP-dependent oxidoreductase" evidence="1">
    <location>
        <begin position="17"/>
        <end position="279"/>
    </location>
</feature>
<dbReference type="EMBL" id="BAABUJ010000008">
    <property type="protein sequence ID" value="GAA5797494.1"/>
    <property type="molecule type" value="Genomic_DNA"/>
</dbReference>
<protein>
    <recommendedName>
        <fullName evidence="1">NADP-dependent oxidoreductase domain-containing protein</fullName>
    </recommendedName>
</protein>
<dbReference type="Pfam" id="PF00248">
    <property type="entry name" value="Aldo_ket_red"/>
    <property type="match status" value="1"/>
</dbReference>
<comment type="caution">
    <text evidence="2">The sequence shown here is derived from an EMBL/GenBank/DDBJ whole genome shotgun (WGS) entry which is preliminary data.</text>
</comment>
<keyword evidence="3" id="KW-1185">Reference proteome</keyword>
<evidence type="ECO:0000259" key="1">
    <source>
        <dbReference type="Pfam" id="PF00248"/>
    </source>
</evidence>
<dbReference type="PRINTS" id="PR00069">
    <property type="entry name" value="ALDKETRDTASE"/>
</dbReference>
<proteinExistence type="predicted"/>
<dbReference type="InterPro" id="IPR036812">
    <property type="entry name" value="NAD(P)_OxRdtase_dom_sf"/>
</dbReference>
<dbReference type="PROSITE" id="PS00798">
    <property type="entry name" value="ALDOKETO_REDUCTASE_1"/>
    <property type="match status" value="1"/>
</dbReference>
<accession>A0ABP9XRT2</accession>
<dbReference type="Gene3D" id="3.20.20.100">
    <property type="entry name" value="NADP-dependent oxidoreductase domain"/>
    <property type="match status" value="1"/>
</dbReference>
<dbReference type="SUPFAM" id="SSF51430">
    <property type="entry name" value="NAD(P)-linked oxidoreductase"/>
    <property type="match status" value="1"/>
</dbReference>
<sequence length="306" mass="34427">MCDQVFKLNNGKTIPAIGLGCWKSKPSEVYDAVITAIQSGYRHIDTAFVYGNEKEVGQAIKDCGVPRSELFITTKLWNTSHRPELVKPAFETSLANLQLDYLDLYLMHWPVSFQPSDVKQPRDADGHILLDDTDFTVTYAAMEELVGDKLGSIGVSNFSIENFKKLSKTQKIPPAVNQIEVHPFLPQFELVKYCQDHNILGEITAYSPLGSSDSPLMKDQIIIETAKRNKATPAQILISWGIKRGYAVIPKSVTPSRIISNLHHVKLDDQDFNTINKIIEGKEPHRLGDPYYSWQVDVFGLHKTDL</sequence>
<gene>
    <name evidence="2" type="ORF">HPULCUR_002882</name>
</gene>
<evidence type="ECO:0000313" key="2">
    <source>
        <dbReference type="EMBL" id="GAA5797494.1"/>
    </source>
</evidence>
<dbReference type="Proteomes" id="UP001476247">
    <property type="component" value="Unassembled WGS sequence"/>
</dbReference>
<dbReference type="PANTHER" id="PTHR11732">
    <property type="entry name" value="ALDO/KETO REDUCTASE"/>
    <property type="match status" value="1"/>
</dbReference>
<evidence type="ECO:0000313" key="3">
    <source>
        <dbReference type="Proteomes" id="UP001476247"/>
    </source>
</evidence>